<gene>
    <name evidence="2" type="ORF">ACFQ16_27185</name>
</gene>
<dbReference type="Proteomes" id="UP001597018">
    <property type="component" value="Unassembled WGS sequence"/>
</dbReference>
<feature type="region of interest" description="Disordered" evidence="1">
    <location>
        <begin position="80"/>
        <end position="101"/>
    </location>
</feature>
<accession>A0ABW3G1S0</accession>
<organism evidence="2 3">
    <name type="scientific">Saccharopolyspora rosea</name>
    <dbReference type="NCBI Taxonomy" id="524884"/>
    <lineage>
        <taxon>Bacteria</taxon>
        <taxon>Bacillati</taxon>
        <taxon>Actinomycetota</taxon>
        <taxon>Actinomycetes</taxon>
        <taxon>Pseudonocardiales</taxon>
        <taxon>Pseudonocardiaceae</taxon>
        <taxon>Saccharopolyspora</taxon>
    </lineage>
</organism>
<sequence length="101" mass="11063">MARSRAGEQVRADAPVDPELPVIRSYRPWRGLRLHSLARLCTYRCARCDLVRDSTVAATVDDDPTAIVCPWCFGAAAEHPGAPAEVPEQSGPREPQRVPQA</sequence>
<dbReference type="EMBL" id="JBHTIW010000034">
    <property type="protein sequence ID" value="MFD0923445.1"/>
    <property type="molecule type" value="Genomic_DNA"/>
</dbReference>
<comment type="caution">
    <text evidence="2">The sequence shown here is derived from an EMBL/GenBank/DDBJ whole genome shotgun (WGS) entry which is preliminary data.</text>
</comment>
<name>A0ABW3G1S0_9PSEU</name>
<keyword evidence="3" id="KW-1185">Reference proteome</keyword>
<proteinExistence type="predicted"/>
<evidence type="ECO:0000256" key="1">
    <source>
        <dbReference type="SAM" id="MobiDB-lite"/>
    </source>
</evidence>
<evidence type="ECO:0000313" key="3">
    <source>
        <dbReference type="Proteomes" id="UP001597018"/>
    </source>
</evidence>
<evidence type="ECO:0000313" key="2">
    <source>
        <dbReference type="EMBL" id="MFD0923445.1"/>
    </source>
</evidence>
<reference evidence="3" key="1">
    <citation type="journal article" date="2019" name="Int. J. Syst. Evol. Microbiol.">
        <title>The Global Catalogue of Microorganisms (GCM) 10K type strain sequencing project: providing services to taxonomists for standard genome sequencing and annotation.</title>
        <authorList>
            <consortium name="The Broad Institute Genomics Platform"/>
            <consortium name="The Broad Institute Genome Sequencing Center for Infectious Disease"/>
            <person name="Wu L."/>
            <person name="Ma J."/>
        </authorList>
    </citation>
    <scope>NUCLEOTIDE SEQUENCE [LARGE SCALE GENOMIC DNA]</scope>
    <source>
        <strain evidence="3">CCUG 56401</strain>
    </source>
</reference>
<dbReference type="RefSeq" id="WP_345600690.1">
    <property type="nucleotide sequence ID" value="NZ_BAABLT010000013.1"/>
</dbReference>
<protein>
    <submittedName>
        <fullName evidence="2">Uncharacterized protein</fullName>
    </submittedName>
</protein>